<dbReference type="FunFam" id="3.30.70.360:FF:000001">
    <property type="entry name" value="N-acetyldiaminopimelate deacetylase"/>
    <property type="match status" value="1"/>
</dbReference>
<comment type="cofactor">
    <cofactor evidence="2">
        <name>Mn(2+)</name>
        <dbReference type="ChEBI" id="CHEBI:29035"/>
    </cofactor>
    <text evidence="2">The Mn(2+) ion enhances activity.</text>
</comment>
<feature type="binding site" evidence="2">
    <location>
        <position position="369"/>
    </location>
    <ligand>
        <name>Mn(2+)</name>
        <dbReference type="ChEBI" id="CHEBI:29035"/>
        <label>2</label>
    </ligand>
</feature>
<dbReference type="Gene3D" id="3.40.630.10">
    <property type="entry name" value="Zn peptidases"/>
    <property type="match status" value="1"/>
</dbReference>
<dbReference type="SUPFAM" id="SSF53187">
    <property type="entry name" value="Zn-dependent exopeptidases"/>
    <property type="match status" value="1"/>
</dbReference>
<evidence type="ECO:0000313" key="5">
    <source>
        <dbReference type="Proteomes" id="UP000469194"/>
    </source>
</evidence>
<organism evidence="4 5">
    <name type="scientific">Bifidobacterium aerophilum</name>
    <dbReference type="NCBI Taxonomy" id="1798155"/>
    <lineage>
        <taxon>Bacteria</taxon>
        <taxon>Bacillati</taxon>
        <taxon>Actinomycetota</taxon>
        <taxon>Actinomycetes</taxon>
        <taxon>Bifidobacteriales</taxon>
        <taxon>Bifidobacteriaceae</taxon>
        <taxon>Bifidobacterium</taxon>
    </lineage>
</organism>
<dbReference type="InterPro" id="IPR036264">
    <property type="entry name" value="Bact_exopeptidase_dim_dom"/>
</dbReference>
<dbReference type="GO" id="GO:0050118">
    <property type="term" value="F:N-acetyldiaminopimelate deacetylase activity"/>
    <property type="evidence" value="ECO:0007669"/>
    <property type="project" value="UniProtKB-ARBA"/>
</dbReference>
<keyword evidence="2" id="KW-0464">Manganese</keyword>
<keyword evidence="5" id="KW-1185">Reference proteome</keyword>
<dbReference type="Gene3D" id="3.30.70.360">
    <property type="match status" value="1"/>
</dbReference>
<dbReference type="Proteomes" id="UP000469194">
    <property type="component" value="Unassembled WGS sequence"/>
</dbReference>
<name>A0A6N9Z2D3_9BIFI</name>
<dbReference type="GO" id="GO:0046872">
    <property type="term" value="F:metal ion binding"/>
    <property type="evidence" value="ECO:0007669"/>
    <property type="project" value="UniProtKB-KW"/>
</dbReference>
<evidence type="ECO:0000256" key="1">
    <source>
        <dbReference type="ARBA" id="ARBA00022801"/>
    </source>
</evidence>
<keyword evidence="2" id="KW-0479">Metal-binding</keyword>
<dbReference type="GO" id="GO:0019877">
    <property type="term" value="P:diaminopimelate biosynthetic process"/>
    <property type="evidence" value="ECO:0007669"/>
    <property type="project" value="UniProtKB-ARBA"/>
</dbReference>
<evidence type="ECO:0000256" key="2">
    <source>
        <dbReference type="PIRSR" id="PIRSR005962-1"/>
    </source>
</evidence>
<dbReference type="RefSeq" id="WP_163228816.1">
    <property type="nucleotide sequence ID" value="NZ_WHZW01000001.1"/>
</dbReference>
<dbReference type="NCBIfam" id="TIGR01891">
    <property type="entry name" value="amidohydrolases"/>
    <property type="match status" value="1"/>
</dbReference>
<reference evidence="4 5" key="1">
    <citation type="submission" date="2019-10" db="EMBL/GenBank/DDBJ databases">
        <title>Bifidobacterium from non-human primates.</title>
        <authorList>
            <person name="Modesto M."/>
        </authorList>
    </citation>
    <scope>NUCLEOTIDE SEQUENCE [LARGE SCALE GENOMIC DNA]</scope>
    <source>
        <strain evidence="4 5">TRE17</strain>
    </source>
</reference>
<proteinExistence type="predicted"/>
<dbReference type="InterPro" id="IPR002933">
    <property type="entry name" value="Peptidase_M20"/>
</dbReference>
<dbReference type="InterPro" id="IPR011650">
    <property type="entry name" value="Peptidase_M20_dimer"/>
</dbReference>
<keyword evidence="1 4" id="KW-0378">Hydrolase</keyword>
<gene>
    <name evidence="4" type="ORF">GFD25_00385</name>
</gene>
<dbReference type="PANTHER" id="PTHR11014">
    <property type="entry name" value="PEPTIDASE M20 FAMILY MEMBER"/>
    <property type="match status" value="1"/>
</dbReference>
<sequence length="406" mass="42518">MSDPAANAPVAGGPADALQPWLEERFVWFHRHPELSHRETGTTARLAELLDNAGIEILDTGLDTGLVAIVRGGAVDSDAEPRPTVALRADIDALPVDEDTDLPYRSLTPGAMHACGHDFHMTTILGAALLLHGIADRLPGDVKIVFQPAEEVPQGGASEVVDTGALGDVQAIFGAHTTSLLPVGSLAIGAGPICAAVDQFTIDVRGTQTHGAHPDRGVDGILIAAATVQNLQSVVSRNLSPTHDGVVSVGRFVADGAWNVIPEQVTMEGTVRSFHAEDRPMMRRRVEQVAEGTAATFGGHASVTWSAGPPSVDNDPHWTELMRRTALEDGFTVVEPIATMGGEDFACYQQVIPGAFINVGTGVIEASNHSPRFRVDPAALAPTARYMAHVARAALAELAGASGAGH</sequence>
<evidence type="ECO:0000259" key="3">
    <source>
        <dbReference type="Pfam" id="PF07687"/>
    </source>
</evidence>
<evidence type="ECO:0000313" key="4">
    <source>
        <dbReference type="EMBL" id="NEG88484.1"/>
    </source>
</evidence>
<dbReference type="PANTHER" id="PTHR11014:SF63">
    <property type="entry name" value="METALLOPEPTIDASE, PUTATIVE (AFU_ORTHOLOGUE AFUA_6G09600)-RELATED"/>
    <property type="match status" value="1"/>
</dbReference>
<protein>
    <submittedName>
        <fullName evidence="4">Amidohydrolase</fullName>
    </submittedName>
</protein>
<dbReference type="PIRSF" id="PIRSF005962">
    <property type="entry name" value="Pept_M20D_amidohydro"/>
    <property type="match status" value="1"/>
</dbReference>
<feature type="binding site" evidence="2">
    <location>
        <position position="151"/>
    </location>
    <ligand>
        <name>Mn(2+)</name>
        <dbReference type="ChEBI" id="CHEBI:29035"/>
        <label>2</label>
    </ligand>
</feature>
<feature type="binding site" evidence="2">
    <location>
        <position position="117"/>
    </location>
    <ligand>
        <name>Mn(2+)</name>
        <dbReference type="ChEBI" id="CHEBI:29035"/>
        <label>2</label>
    </ligand>
</feature>
<dbReference type="EMBL" id="WHZW01000001">
    <property type="protein sequence ID" value="NEG88484.1"/>
    <property type="molecule type" value="Genomic_DNA"/>
</dbReference>
<accession>A0A6N9Z2D3</accession>
<dbReference type="InterPro" id="IPR017439">
    <property type="entry name" value="Amidohydrolase"/>
</dbReference>
<feature type="domain" description="Peptidase M20 dimerisation" evidence="3">
    <location>
        <begin position="199"/>
        <end position="291"/>
    </location>
</feature>
<dbReference type="Pfam" id="PF07687">
    <property type="entry name" value="M20_dimer"/>
    <property type="match status" value="1"/>
</dbReference>
<dbReference type="AlphaFoldDB" id="A0A6N9Z2D3"/>
<comment type="caution">
    <text evidence="4">The sequence shown here is derived from an EMBL/GenBank/DDBJ whole genome shotgun (WGS) entry which is preliminary data.</text>
</comment>
<dbReference type="SUPFAM" id="SSF55031">
    <property type="entry name" value="Bacterial exopeptidase dimerisation domain"/>
    <property type="match status" value="1"/>
</dbReference>
<feature type="binding site" evidence="2">
    <location>
        <position position="176"/>
    </location>
    <ligand>
        <name>Mn(2+)</name>
        <dbReference type="ChEBI" id="CHEBI:29035"/>
        <label>2</label>
    </ligand>
</feature>
<feature type="binding site" evidence="2">
    <location>
        <position position="115"/>
    </location>
    <ligand>
        <name>Mn(2+)</name>
        <dbReference type="ChEBI" id="CHEBI:29035"/>
        <label>2</label>
    </ligand>
</feature>
<dbReference type="Pfam" id="PF01546">
    <property type="entry name" value="Peptidase_M20"/>
    <property type="match status" value="1"/>
</dbReference>